<dbReference type="Gene3D" id="3.50.50.60">
    <property type="entry name" value="FAD/NAD(P)-binding domain"/>
    <property type="match status" value="1"/>
</dbReference>
<accession>A0A2I1REB1</accession>
<sequence length="113" mass="11810">MNSGVIVAGAGPAGRALAHRLVGAGVAVTLVDPSPDRVWRSTFACWSDELPDWIDPSAIAARTERVGVAGRDLEEVARGYTVFDTSGLQRSLSLDGVATVAARVVEIDGARVH</sequence>
<evidence type="ECO:0000313" key="1">
    <source>
        <dbReference type="EMBL" id="PKZ67472.1"/>
    </source>
</evidence>
<dbReference type="InterPro" id="IPR036188">
    <property type="entry name" value="FAD/NAD-bd_sf"/>
</dbReference>
<comment type="caution">
    <text evidence="1">The sequence shown here is derived from an EMBL/GenBank/DDBJ whole genome shotgun (WGS) entry which is preliminary data.</text>
</comment>
<organism evidence="1 2">
    <name type="scientific">Gordonia terrae</name>
    <dbReference type="NCBI Taxonomy" id="2055"/>
    <lineage>
        <taxon>Bacteria</taxon>
        <taxon>Bacillati</taxon>
        <taxon>Actinomycetota</taxon>
        <taxon>Actinomycetes</taxon>
        <taxon>Mycobacteriales</taxon>
        <taxon>Gordoniaceae</taxon>
        <taxon>Gordonia</taxon>
    </lineage>
</organism>
<protein>
    <submittedName>
        <fullName evidence="1">Lycopene cyclase</fullName>
    </submittedName>
</protein>
<dbReference type="RefSeq" id="WP_257881106.1">
    <property type="nucleotide sequence ID" value="NZ_PKJC01000001.1"/>
</dbReference>
<dbReference type="EMBL" id="PKJC01000001">
    <property type="protein sequence ID" value="PKZ67472.1"/>
    <property type="molecule type" value="Genomic_DNA"/>
</dbReference>
<name>A0A2I1REB1_9ACTN</name>
<dbReference type="Pfam" id="PF05834">
    <property type="entry name" value="Lycopene_cycl"/>
    <property type="match status" value="1"/>
</dbReference>
<evidence type="ECO:0000313" key="2">
    <source>
        <dbReference type="Proteomes" id="UP000234662"/>
    </source>
</evidence>
<gene>
    <name evidence="1" type="ORF">CYJ73_02020</name>
</gene>
<reference evidence="1 2" key="1">
    <citation type="submission" date="2017-12" db="EMBL/GenBank/DDBJ databases">
        <title>Phylogenetic diversity of female urinary microbiome.</title>
        <authorList>
            <person name="Thomas-White K."/>
            <person name="Wolfe A.J."/>
        </authorList>
    </citation>
    <scope>NUCLEOTIDE SEQUENCE [LARGE SCALE GENOMIC DNA]</scope>
    <source>
        <strain evidence="1 2">UMB0777</strain>
    </source>
</reference>
<feature type="non-terminal residue" evidence="1">
    <location>
        <position position="113"/>
    </location>
</feature>
<dbReference type="Proteomes" id="UP000234662">
    <property type="component" value="Unassembled WGS sequence"/>
</dbReference>
<proteinExistence type="predicted"/>
<dbReference type="AlphaFoldDB" id="A0A2I1REB1"/>
<dbReference type="SUPFAM" id="SSF51905">
    <property type="entry name" value="FAD/NAD(P)-binding domain"/>
    <property type="match status" value="1"/>
</dbReference>